<dbReference type="CDD" id="cd07563">
    <property type="entry name" value="Peptidase_S41_IRBP"/>
    <property type="match status" value="1"/>
</dbReference>
<evidence type="ECO:0000259" key="1">
    <source>
        <dbReference type="SMART" id="SM00245"/>
    </source>
</evidence>
<dbReference type="GO" id="GO:0006508">
    <property type="term" value="P:proteolysis"/>
    <property type="evidence" value="ECO:0007669"/>
    <property type="project" value="InterPro"/>
</dbReference>
<sequence>MSPVATRQSCLNSCKVERVAEWGPAAFSRYRSAWNVPKVMARLHAFWHMRATAGFFTMDFLNNSLLNRMKTLRELAPAFGMRWHACIALPLIFALTACGGGADPSADKPAAAQPIFTQGRLDPALKGPWRMLGTGQLVDWKDDGLHLFQEVKSRCYPDPQTLQSHVIDGFLFTKKQENEKTTVEIHASANTPSAVTLERVKEIPAHCRQPMSASHSDIFNVFWDIFDLDYAFFKERGIHWNERKAELEKLASAAQSAQDLQKIFVKALGDFNDYHTGVMHAENGTSVSYFNSGNTASYKMLRQAFEQQSDVDSLDEFQLTFLNGIQQSAMSRLGSSSGKLLNGALLWGVLPGNVGYIGLSQEIDYADGSNITRDRALIAAEMDRAISALQGTRALVLDLSVNNGGADAVSAEVAGRFSDRRRLAFTTRSHRPQGRAAQDWYVEPRGTKQYLKPVYLLTSDLTISAGETLTLMMRELPHVVHVGQPTAGSQSNKLEKSLPGPFHVTLSHEINTDSRGIVHEGRGIPPTVPVVIFDPADPQALTHGHGRALDKVLELIGR</sequence>
<dbReference type="OrthoDB" id="9758793at2"/>
<dbReference type="PANTHER" id="PTHR11261">
    <property type="entry name" value="INTERPHOTORECEPTOR RETINOID-BINDING PROTEIN"/>
    <property type="match status" value="1"/>
</dbReference>
<dbReference type="Gene3D" id="3.90.226.10">
    <property type="entry name" value="2-enoyl-CoA Hydratase, Chain A, domain 1"/>
    <property type="match status" value="1"/>
</dbReference>
<dbReference type="InterPro" id="IPR029045">
    <property type="entry name" value="ClpP/crotonase-like_dom_sf"/>
</dbReference>
<organism evidence="2 3">
    <name type="scientific">Acidovorax kalamii</name>
    <dbReference type="NCBI Taxonomy" id="2004485"/>
    <lineage>
        <taxon>Bacteria</taxon>
        <taxon>Pseudomonadati</taxon>
        <taxon>Pseudomonadota</taxon>
        <taxon>Betaproteobacteria</taxon>
        <taxon>Burkholderiales</taxon>
        <taxon>Comamonadaceae</taxon>
        <taxon>Acidovorax</taxon>
    </lineage>
</organism>
<dbReference type="Gene3D" id="3.30.750.44">
    <property type="match status" value="1"/>
</dbReference>
<dbReference type="InterPro" id="IPR005151">
    <property type="entry name" value="Tail-specific_protease"/>
</dbReference>
<proteinExistence type="predicted"/>
<dbReference type="EMBL" id="NOIG01000003">
    <property type="protein sequence ID" value="OYD51762.1"/>
    <property type="molecule type" value="Genomic_DNA"/>
</dbReference>
<dbReference type="SMART" id="SM00245">
    <property type="entry name" value="TSPc"/>
    <property type="match status" value="1"/>
</dbReference>
<comment type="caution">
    <text evidence="2">The sequence shown here is derived from an EMBL/GenBank/DDBJ whole genome shotgun (WGS) entry which is preliminary data.</text>
</comment>
<dbReference type="SUPFAM" id="SSF52096">
    <property type="entry name" value="ClpP/crotonase"/>
    <property type="match status" value="1"/>
</dbReference>
<reference evidence="2 3" key="1">
    <citation type="submission" date="2017-07" db="EMBL/GenBank/DDBJ databases">
        <title>Acidovorax KNDSW TSA 6 genome sequence and assembly.</title>
        <authorList>
            <person name="Mayilraj S."/>
        </authorList>
    </citation>
    <scope>NUCLEOTIDE SEQUENCE [LARGE SCALE GENOMIC DNA]</scope>
    <source>
        <strain evidence="2 3">KNDSW-TSA6</strain>
    </source>
</reference>
<dbReference type="Proteomes" id="UP000215441">
    <property type="component" value="Unassembled WGS sequence"/>
</dbReference>
<name>A0A235ERW6_9BURK</name>
<dbReference type="PANTHER" id="PTHR11261:SF3">
    <property type="entry name" value="RETINOL-BINDING PROTEIN 3"/>
    <property type="match status" value="1"/>
</dbReference>
<evidence type="ECO:0000313" key="3">
    <source>
        <dbReference type="Proteomes" id="UP000215441"/>
    </source>
</evidence>
<evidence type="ECO:0000313" key="2">
    <source>
        <dbReference type="EMBL" id="OYD51762.1"/>
    </source>
</evidence>
<keyword evidence="3" id="KW-1185">Reference proteome</keyword>
<dbReference type="AlphaFoldDB" id="A0A235ERW6"/>
<protein>
    <recommendedName>
        <fullName evidence="1">Tail specific protease domain-containing protein</fullName>
    </recommendedName>
</protein>
<gene>
    <name evidence="2" type="ORF">CBY09_02500</name>
</gene>
<feature type="domain" description="Tail specific protease" evidence="1">
    <location>
        <begin position="333"/>
        <end position="531"/>
    </location>
</feature>
<accession>A0A235ERW6</accession>
<dbReference type="GO" id="GO:0008236">
    <property type="term" value="F:serine-type peptidase activity"/>
    <property type="evidence" value="ECO:0007669"/>
    <property type="project" value="InterPro"/>
</dbReference>
<dbReference type="Pfam" id="PF03572">
    <property type="entry name" value="Peptidase_S41"/>
    <property type="match status" value="1"/>
</dbReference>